<gene>
    <name evidence="1" type="ORF">FCN18_24320</name>
</gene>
<dbReference type="Proteomes" id="UP000309992">
    <property type="component" value="Unassembled WGS sequence"/>
</dbReference>
<keyword evidence="2" id="KW-1185">Reference proteome</keyword>
<accession>A0ABY2S082</accession>
<evidence type="ECO:0000313" key="2">
    <source>
        <dbReference type="Proteomes" id="UP000309992"/>
    </source>
</evidence>
<protein>
    <submittedName>
        <fullName evidence="1">Uncharacterized protein</fullName>
    </submittedName>
</protein>
<proteinExistence type="predicted"/>
<comment type="caution">
    <text evidence="1">The sequence shown here is derived from an EMBL/GenBank/DDBJ whole genome shotgun (WGS) entry which is preliminary data.</text>
</comment>
<sequence length="85" mass="9871">MTPDSAPRPVSAHFRVVTVTDVTCQWCEQGAQFESPERASRWKDEHFEDTGHDGKWFEVTHTKQIPIRSRRLKSDVANDLFRRTG</sequence>
<reference evidence="1 2" key="1">
    <citation type="journal article" date="2015" name="Antonie Van Leeuwenhoek">
        <title>Prauserella endophytica sp. nov., an endophytic actinobacterium isolated from Tamarix taklamakanensis.</title>
        <authorList>
            <person name="Liu J.M."/>
            <person name="Habden X."/>
            <person name="Guo L."/>
            <person name="Tuo L."/>
            <person name="Jiang Z.K."/>
            <person name="Liu S.W."/>
            <person name="Liu X.F."/>
            <person name="Chen L."/>
            <person name="Li R.F."/>
            <person name="Zhang Y.Q."/>
            <person name="Sun C.H."/>
        </authorList>
    </citation>
    <scope>NUCLEOTIDE SEQUENCE [LARGE SCALE GENOMIC DNA]</scope>
    <source>
        <strain evidence="1 2">CGMCC 4.7182</strain>
    </source>
</reference>
<organism evidence="1 2">
    <name type="scientific">Prauserella endophytica</name>
    <dbReference type="NCBI Taxonomy" id="1592324"/>
    <lineage>
        <taxon>Bacteria</taxon>
        <taxon>Bacillati</taxon>
        <taxon>Actinomycetota</taxon>
        <taxon>Actinomycetes</taxon>
        <taxon>Pseudonocardiales</taxon>
        <taxon>Pseudonocardiaceae</taxon>
        <taxon>Prauserella</taxon>
        <taxon>Prauserella coralliicola group</taxon>
    </lineage>
</organism>
<dbReference type="RefSeq" id="WP_137096167.1">
    <property type="nucleotide sequence ID" value="NZ_SWMS01000014.1"/>
</dbReference>
<dbReference type="EMBL" id="SWMS01000014">
    <property type="protein sequence ID" value="TKG67035.1"/>
    <property type="molecule type" value="Genomic_DNA"/>
</dbReference>
<evidence type="ECO:0000313" key="1">
    <source>
        <dbReference type="EMBL" id="TKG67035.1"/>
    </source>
</evidence>
<name>A0ABY2S082_9PSEU</name>